<proteinExistence type="predicted"/>
<feature type="domain" description="HTH luxR-type" evidence="4">
    <location>
        <begin position="966"/>
        <end position="1028"/>
    </location>
</feature>
<dbReference type="PRINTS" id="PR00038">
    <property type="entry name" value="HTHLUXR"/>
</dbReference>
<dbReference type="GO" id="GO:0006355">
    <property type="term" value="P:regulation of DNA-templated transcription"/>
    <property type="evidence" value="ECO:0007669"/>
    <property type="project" value="InterPro"/>
</dbReference>
<sequence>MFTARVLDEERPGPGRSEVHELLDRARAHSGGGLVVQGQPGIGKTSLLRYAADAATGFVVLTAEGVEAESDLAFAALHRLLMPLSARISSLPRMQAATLTRAMAGDPADVPGELPLCVAVLELLVRTARRRPVLVCVDDVHLIDDASRDVLAFVGRRLASEKVAMLFAAPDDRPAPAGLPSLTLPGLDPSACTALIDRLLAGDVAADVAAVVGQSCAGNPRAIEELTRTLSADQRAGRVPLPDTLPLYSRVRKEYDDRIARLPIATRRLLVLVAADEQLDVRTLGRAAEAGGGSLSALAPAEAAGLVHESDGAVRFRFPLLRAAVYRSAAASDRRTAHRLLADVLPADADAAPPSEGAPWSRAEAAARLRRAWHLAALLETDAAPPRPGAAATAAPPTAAPPTAAPPTAAPPTAAPPTAAPPTAAPPTAAPPTAGPGAADPDPAGPGAAGPGAASPNPAVVAAAGPVAGGGDVVGGGAGRGDVVGELAAAAAAVRGSGDHSAASVAAERVAELSAEAGDRASHLLAAAQDAWLAGQPHRAGVLLARVRPPQPETALHGFRDLLRGEIELRTGLPAAAQEHLIQAATRLGEPHRTAAMIALIHAGEPDFLAGDQRRYLSVLDRVLALRTGHESPEAELMFEFCAGMSATFNRRHREAVAPLRRVLELAPQHDDPTLLVWASLVACILGQESLGLGLSVRARAAAQVRGEVAVIPRTLELTTYAQLWLGRHPSAAASAEEGLQRARELGQVGSASFHLATLALLAVPRGDEQTCVVRARAAIAEADDRGLAMSVAMANWALAALDLTVGRTAEAASRLQVLVSDAGAGRSHPLVRMMAAPHFVEAALRCGDRQAASTVGRYFTEWADATGSPAPKALAARIRAMVATEPGVAEENYREAMRLHLLGDHDFERARTELLYGHELRRRRGSLAARNVLHSALETFERLDANPWAEACHGELRAAGEASGPPKTNDSLTPQQLQIAGLAAQGATNREIAAKLYLSVRTVDHHMRNIFVRLGVRSRVELVRLMF</sequence>
<dbReference type="PANTHER" id="PTHR16305:SF35">
    <property type="entry name" value="TRANSCRIPTIONAL ACTIVATOR DOMAIN"/>
    <property type="match status" value="1"/>
</dbReference>
<dbReference type="Pfam" id="PF00196">
    <property type="entry name" value="GerE"/>
    <property type="match status" value="1"/>
</dbReference>
<organism evidence="5 6">
    <name type="scientific">Cryptosporangium phraense</name>
    <dbReference type="NCBI Taxonomy" id="2593070"/>
    <lineage>
        <taxon>Bacteria</taxon>
        <taxon>Bacillati</taxon>
        <taxon>Actinomycetota</taxon>
        <taxon>Actinomycetes</taxon>
        <taxon>Cryptosporangiales</taxon>
        <taxon>Cryptosporangiaceae</taxon>
        <taxon>Cryptosporangium</taxon>
    </lineage>
</organism>
<dbReference type="GO" id="GO:0003677">
    <property type="term" value="F:DNA binding"/>
    <property type="evidence" value="ECO:0007669"/>
    <property type="project" value="InterPro"/>
</dbReference>
<dbReference type="PANTHER" id="PTHR16305">
    <property type="entry name" value="TESTICULAR SOLUBLE ADENYLYL CYCLASE"/>
    <property type="match status" value="1"/>
</dbReference>
<dbReference type="InterPro" id="IPR027417">
    <property type="entry name" value="P-loop_NTPase"/>
</dbReference>
<dbReference type="Gene3D" id="3.40.50.300">
    <property type="entry name" value="P-loop containing nucleotide triphosphate hydrolases"/>
    <property type="match status" value="1"/>
</dbReference>
<evidence type="ECO:0000313" key="5">
    <source>
        <dbReference type="EMBL" id="TQS45680.1"/>
    </source>
</evidence>
<dbReference type="OrthoDB" id="483at2"/>
<reference evidence="5 6" key="1">
    <citation type="submission" date="2019-07" db="EMBL/GenBank/DDBJ databases">
        <title>Cryptosporangium phraense sp. nov., isolated from plant litter.</title>
        <authorList>
            <person name="Suriyachadkun C."/>
        </authorList>
    </citation>
    <scope>NUCLEOTIDE SEQUENCE [LARGE SCALE GENOMIC DNA]</scope>
    <source>
        <strain evidence="5 6">A-T 5661</strain>
    </source>
</reference>
<dbReference type="EMBL" id="VIRS01000004">
    <property type="protein sequence ID" value="TQS45680.1"/>
    <property type="molecule type" value="Genomic_DNA"/>
</dbReference>
<evidence type="ECO:0000259" key="4">
    <source>
        <dbReference type="PROSITE" id="PS50043"/>
    </source>
</evidence>
<feature type="compositionally biased region" description="Low complexity" evidence="3">
    <location>
        <begin position="435"/>
        <end position="455"/>
    </location>
</feature>
<dbReference type="SMART" id="SM00421">
    <property type="entry name" value="HTH_LUXR"/>
    <property type="match status" value="1"/>
</dbReference>
<dbReference type="GO" id="GO:0005737">
    <property type="term" value="C:cytoplasm"/>
    <property type="evidence" value="ECO:0007669"/>
    <property type="project" value="TreeGrafter"/>
</dbReference>
<dbReference type="PROSITE" id="PS50043">
    <property type="entry name" value="HTH_LUXR_2"/>
    <property type="match status" value="1"/>
</dbReference>
<dbReference type="AlphaFoldDB" id="A0A545AWI3"/>
<evidence type="ECO:0000256" key="2">
    <source>
        <dbReference type="ARBA" id="ARBA00022840"/>
    </source>
</evidence>
<keyword evidence="1" id="KW-0547">Nucleotide-binding</keyword>
<feature type="compositionally biased region" description="Pro residues" evidence="3">
    <location>
        <begin position="398"/>
        <end position="434"/>
    </location>
</feature>
<evidence type="ECO:0000313" key="6">
    <source>
        <dbReference type="Proteomes" id="UP000317982"/>
    </source>
</evidence>
<comment type="caution">
    <text evidence="5">The sequence shown here is derived from an EMBL/GenBank/DDBJ whole genome shotgun (WGS) entry which is preliminary data.</text>
</comment>
<dbReference type="PROSITE" id="PS00622">
    <property type="entry name" value="HTH_LUXR_1"/>
    <property type="match status" value="1"/>
</dbReference>
<dbReference type="InterPro" id="IPR000792">
    <property type="entry name" value="Tscrpt_reg_LuxR_C"/>
</dbReference>
<gene>
    <name evidence="5" type="ORF">FL583_08135</name>
</gene>
<dbReference type="InterPro" id="IPR016032">
    <property type="entry name" value="Sig_transdc_resp-reg_C-effctor"/>
</dbReference>
<dbReference type="GO" id="GO:0005524">
    <property type="term" value="F:ATP binding"/>
    <property type="evidence" value="ECO:0007669"/>
    <property type="project" value="UniProtKB-KW"/>
</dbReference>
<feature type="region of interest" description="Disordered" evidence="3">
    <location>
        <begin position="382"/>
        <end position="455"/>
    </location>
</feature>
<keyword evidence="2" id="KW-0067">ATP-binding</keyword>
<dbReference type="SUPFAM" id="SSF52540">
    <property type="entry name" value="P-loop containing nucleoside triphosphate hydrolases"/>
    <property type="match status" value="1"/>
</dbReference>
<dbReference type="RefSeq" id="WP_142703903.1">
    <property type="nucleotide sequence ID" value="NZ_VIRS01000004.1"/>
</dbReference>
<keyword evidence="6" id="KW-1185">Reference proteome</keyword>
<dbReference type="InterPro" id="IPR041664">
    <property type="entry name" value="AAA_16"/>
</dbReference>
<dbReference type="InterPro" id="IPR036388">
    <property type="entry name" value="WH-like_DNA-bd_sf"/>
</dbReference>
<dbReference type="InParanoid" id="A0A545AWI3"/>
<dbReference type="Proteomes" id="UP000317982">
    <property type="component" value="Unassembled WGS sequence"/>
</dbReference>
<dbReference type="Pfam" id="PF13191">
    <property type="entry name" value="AAA_16"/>
    <property type="match status" value="1"/>
</dbReference>
<dbReference type="CDD" id="cd06170">
    <property type="entry name" value="LuxR_C_like"/>
    <property type="match status" value="1"/>
</dbReference>
<dbReference type="Gene3D" id="1.10.10.10">
    <property type="entry name" value="Winged helix-like DNA-binding domain superfamily/Winged helix DNA-binding domain"/>
    <property type="match status" value="1"/>
</dbReference>
<dbReference type="SUPFAM" id="SSF46894">
    <property type="entry name" value="C-terminal effector domain of the bipartite response regulators"/>
    <property type="match status" value="1"/>
</dbReference>
<evidence type="ECO:0000256" key="1">
    <source>
        <dbReference type="ARBA" id="ARBA00022741"/>
    </source>
</evidence>
<protein>
    <submittedName>
        <fullName evidence="5">AAA family ATPase</fullName>
    </submittedName>
</protein>
<name>A0A545AWI3_9ACTN</name>
<accession>A0A545AWI3</accession>
<evidence type="ECO:0000256" key="3">
    <source>
        <dbReference type="SAM" id="MobiDB-lite"/>
    </source>
</evidence>
<feature type="compositionally biased region" description="Low complexity" evidence="3">
    <location>
        <begin position="382"/>
        <end position="397"/>
    </location>
</feature>
<dbReference type="GO" id="GO:0004016">
    <property type="term" value="F:adenylate cyclase activity"/>
    <property type="evidence" value="ECO:0007669"/>
    <property type="project" value="TreeGrafter"/>
</dbReference>